<evidence type="ECO:0000313" key="1">
    <source>
        <dbReference type="Ensembl" id="ENSXETP00000104905"/>
    </source>
</evidence>
<reference evidence="1" key="2">
    <citation type="submission" date="2021-03" db="UniProtKB">
        <authorList>
            <consortium name="Ensembl"/>
        </authorList>
    </citation>
    <scope>IDENTIFICATION</scope>
</reference>
<reference evidence="1" key="1">
    <citation type="journal article" date="2010" name="Science">
        <title>The genome of the Western clawed frog Xenopus tropicalis.</title>
        <authorList>
            <person name="Hellsten U."/>
            <person name="Harland R.M."/>
            <person name="Gilchrist M.J."/>
            <person name="Hendrix D."/>
            <person name="Jurka J."/>
            <person name="Kapitonov V."/>
            <person name="Ovcharenko I."/>
            <person name="Putnam N.H."/>
            <person name="Shu S."/>
            <person name="Taher L."/>
            <person name="Blitz I.L."/>
            <person name="Blumberg B."/>
            <person name="Dichmann D.S."/>
            <person name="Dubchak I."/>
            <person name="Amaya E."/>
            <person name="Detter J.C."/>
            <person name="Fletcher R."/>
            <person name="Gerhard D.S."/>
            <person name="Goodstein D."/>
            <person name="Graves T."/>
            <person name="Grigoriev I.V."/>
            <person name="Grimwood J."/>
            <person name="Kawashima T."/>
            <person name="Lindquist E."/>
            <person name="Lucas S.M."/>
            <person name="Mead P.E."/>
            <person name="Mitros T."/>
            <person name="Ogino H."/>
            <person name="Ohta Y."/>
            <person name="Poliakov A.V."/>
            <person name="Pollet N."/>
            <person name="Robert J."/>
            <person name="Salamov A."/>
            <person name="Sater A.K."/>
            <person name="Schmutz J."/>
            <person name="Terry A."/>
            <person name="Vize P.D."/>
            <person name="Warren W.C."/>
            <person name="Wells D."/>
            <person name="Wills A."/>
            <person name="Wilson R.K."/>
            <person name="Zimmerman L.B."/>
            <person name="Zorn A.M."/>
            <person name="Grainger R."/>
            <person name="Grammer T."/>
            <person name="Khokha M.K."/>
            <person name="Richardson P.M."/>
            <person name="Rokhsar D.S."/>
        </authorList>
    </citation>
    <scope>NUCLEOTIDE SEQUENCE [LARGE SCALE GENOMIC DNA]</scope>
    <source>
        <strain evidence="1">Nigerian</strain>
    </source>
</reference>
<dbReference type="GeneTree" id="ENSGT01070000256997"/>
<dbReference type="InParanoid" id="A0A803JAL0"/>
<organism evidence="1">
    <name type="scientific">Xenopus tropicalis</name>
    <name type="common">Western clawed frog</name>
    <name type="synonym">Silurana tropicalis</name>
    <dbReference type="NCBI Taxonomy" id="8364"/>
    <lineage>
        <taxon>Eukaryota</taxon>
        <taxon>Metazoa</taxon>
        <taxon>Chordata</taxon>
        <taxon>Craniata</taxon>
        <taxon>Vertebrata</taxon>
        <taxon>Euteleostomi</taxon>
        <taxon>Amphibia</taxon>
        <taxon>Batrachia</taxon>
        <taxon>Anura</taxon>
        <taxon>Pipoidea</taxon>
        <taxon>Pipidae</taxon>
        <taxon>Xenopodinae</taxon>
        <taxon>Xenopus</taxon>
        <taxon>Silurana</taxon>
    </lineage>
</organism>
<accession>A0A803JAL0</accession>
<proteinExistence type="predicted"/>
<name>A0A803JAL0_XENTR</name>
<dbReference type="Ensembl" id="ENSXETT00000117632">
    <property type="protein sequence ID" value="ENSXETP00000104905"/>
    <property type="gene ID" value="ENSXETG00000044826"/>
</dbReference>
<protein>
    <submittedName>
        <fullName evidence="1">Uncharacterized protein</fullName>
    </submittedName>
</protein>
<dbReference type="AlphaFoldDB" id="A0A803JAL0"/>
<sequence>MEAIEEMTSRIKSFSVDSCPRGNQGYKRVLLQLFGFMGHGKSSFINTCKYVLEDGEYRNHIRSDKEGDGGARTVSRISYPLTDTLILVDNRGCPTMNDYETGEIFAQLANLLPLDEAVEWSKGFRLQERIVEAEKTVQSSDFIFPIFVFSVKYGLSREMIPDLKKLLEFARDLTEIFPVVVLTHKTHGNFLDVMTKFENMGAEQIFALENFTQEDQVKTKGRHENVLKIFSEVLTEIQFRMERMGDPVALRENRKIKVLKFLYERDMQIKEMEMQIKGLLTIAICYRTEIEAETHRWIKEILERQFNEIIRKTHSININEHNENISRCDVAILYHYEEENATNSTKVNKLLRDPEWEPLFANFGKKQILLVIDNVMDSGKKVKKKIYRNSIVKKRAEKILLFSNKEASAIRNGRSGNHTKLGKLEEFLKKGRIQRIKNSSSLVTHGTPLPRPSQSIWDLAFSWAAIFPRRLDRQVLSESFIPLAATATATVLSTSRTHSPGKSL</sequence>